<dbReference type="GO" id="GO:0016477">
    <property type="term" value="P:cell migration"/>
    <property type="evidence" value="ECO:0007669"/>
    <property type="project" value="TreeGrafter"/>
</dbReference>
<organism evidence="14 15">
    <name type="scientific">Neogobius melanostomus</name>
    <name type="common">round goby</name>
    <dbReference type="NCBI Taxonomy" id="47308"/>
    <lineage>
        <taxon>Eukaryota</taxon>
        <taxon>Metazoa</taxon>
        <taxon>Chordata</taxon>
        <taxon>Craniata</taxon>
        <taxon>Vertebrata</taxon>
        <taxon>Euteleostomi</taxon>
        <taxon>Actinopterygii</taxon>
        <taxon>Neopterygii</taxon>
        <taxon>Teleostei</taxon>
        <taxon>Neoteleostei</taxon>
        <taxon>Acanthomorphata</taxon>
        <taxon>Gobiaria</taxon>
        <taxon>Gobiiformes</taxon>
        <taxon>Gobioidei</taxon>
        <taxon>Gobiidae</taxon>
        <taxon>Benthophilinae</taxon>
        <taxon>Neogobiini</taxon>
        <taxon>Neogobius</taxon>
    </lineage>
</organism>
<dbReference type="GO" id="GO:0007156">
    <property type="term" value="P:homophilic cell adhesion via plasma membrane adhesion molecules"/>
    <property type="evidence" value="ECO:0007669"/>
    <property type="project" value="InterPro"/>
</dbReference>
<evidence type="ECO:0000256" key="10">
    <source>
        <dbReference type="ARBA" id="ARBA00023157"/>
    </source>
</evidence>
<dbReference type="PANTHER" id="PTHR24027">
    <property type="entry name" value="CADHERIN-23"/>
    <property type="match status" value="1"/>
</dbReference>
<dbReference type="InterPro" id="IPR002126">
    <property type="entry name" value="Cadherin-like_dom"/>
</dbReference>
<dbReference type="Ensembl" id="ENSNMLT00000007004.1">
    <property type="protein sequence ID" value="ENSNMLP00000006111.1"/>
    <property type="gene ID" value="ENSNMLG00000004426.1"/>
</dbReference>
<evidence type="ECO:0000259" key="13">
    <source>
        <dbReference type="PROSITE" id="PS50268"/>
    </source>
</evidence>
<keyword evidence="9" id="KW-0472">Membrane</keyword>
<dbReference type="SMART" id="SM00112">
    <property type="entry name" value="CA"/>
    <property type="match status" value="2"/>
</dbReference>
<reference evidence="14" key="2">
    <citation type="submission" date="2025-09" db="UniProtKB">
        <authorList>
            <consortium name="Ensembl"/>
        </authorList>
    </citation>
    <scope>IDENTIFICATION</scope>
</reference>
<keyword evidence="7" id="KW-0130">Cell adhesion</keyword>
<dbReference type="GO" id="GO:0008013">
    <property type="term" value="F:beta-catenin binding"/>
    <property type="evidence" value="ECO:0007669"/>
    <property type="project" value="TreeGrafter"/>
</dbReference>
<dbReference type="GO" id="GO:0045296">
    <property type="term" value="F:cadherin binding"/>
    <property type="evidence" value="ECO:0007669"/>
    <property type="project" value="TreeGrafter"/>
</dbReference>
<keyword evidence="10" id="KW-1015">Disulfide bond</keyword>
<evidence type="ECO:0000313" key="15">
    <source>
        <dbReference type="Proteomes" id="UP000694523"/>
    </source>
</evidence>
<keyword evidence="8" id="KW-1133">Transmembrane helix</keyword>
<keyword evidence="5" id="KW-0677">Repeat</keyword>
<sequence length="233" mass="25417">SQGKLLLTSLVYDVNDNSPVFDQLSYEVIILESEPVNSMFFKVEATDKDSGLNGEIMYDIAGGNIRDQNFELNAITGELTSTLQLDRELLMRQRGASVFSFVVMSSDQGLPKPLRDQAKVILDENDNAPSFPKSSVSVDILENMRIGELVASVTASDLDSGPNADITYSITATNNHGTFSISPNTGSIFLVKKLDYETQSFYKLNITAKDNGRPPPSVCSLDVSCRATNSVQT</sequence>
<dbReference type="PROSITE" id="PS50268">
    <property type="entry name" value="CADHERIN_2"/>
    <property type="match status" value="2"/>
</dbReference>
<dbReference type="FunFam" id="2.60.40.60:FF:000024">
    <property type="entry name" value="FAT atypical cadherin 3"/>
    <property type="match status" value="1"/>
</dbReference>
<dbReference type="CDD" id="cd11304">
    <property type="entry name" value="Cadherin_repeat"/>
    <property type="match status" value="2"/>
</dbReference>
<evidence type="ECO:0000256" key="3">
    <source>
        <dbReference type="ARBA" id="ARBA00022692"/>
    </source>
</evidence>
<dbReference type="PRINTS" id="PR00205">
    <property type="entry name" value="CADHERIN"/>
</dbReference>
<dbReference type="Proteomes" id="UP000694523">
    <property type="component" value="Unplaced"/>
</dbReference>
<evidence type="ECO:0000256" key="5">
    <source>
        <dbReference type="ARBA" id="ARBA00022737"/>
    </source>
</evidence>
<keyword evidence="2" id="KW-0245">EGF-like domain</keyword>
<keyword evidence="15" id="KW-1185">Reference proteome</keyword>
<evidence type="ECO:0000256" key="8">
    <source>
        <dbReference type="ARBA" id="ARBA00022989"/>
    </source>
</evidence>
<feature type="domain" description="Cadherin" evidence="13">
    <location>
        <begin position="132"/>
        <end position="215"/>
    </location>
</feature>
<dbReference type="PANTHER" id="PTHR24027:SF438">
    <property type="entry name" value="CADHERIN 23"/>
    <property type="match status" value="1"/>
</dbReference>
<keyword evidence="4" id="KW-0732">Signal</keyword>
<evidence type="ECO:0000256" key="9">
    <source>
        <dbReference type="ARBA" id="ARBA00023136"/>
    </source>
</evidence>
<evidence type="ECO:0000256" key="12">
    <source>
        <dbReference type="PROSITE-ProRule" id="PRU00043"/>
    </source>
</evidence>
<dbReference type="Pfam" id="PF00028">
    <property type="entry name" value="Cadherin"/>
    <property type="match status" value="2"/>
</dbReference>
<reference evidence="14" key="1">
    <citation type="submission" date="2025-08" db="UniProtKB">
        <authorList>
            <consortium name="Ensembl"/>
        </authorList>
    </citation>
    <scope>IDENTIFICATION</scope>
</reference>
<evidence type="ECO:0000256" key="1">
    <source>
        <dbReference type="ARBA" id="ARBA00004167"/>
    </source>
</evidence>
<proteinExistence type="predicted"/>
<accession>A0A8C6SG81</accession>
<dbReference type="GO" id="GO:0005509">
    <property type="term" value="F:calcium ion binding"/>
    <property type="evidence" value="ECO:0007669"/>
    <property type="project" value="UniProtKB-UniRule"/>
</dbReference>
<dbReference type="InterPro" id="IPR015919">
    <property type="entry name" value="Cadherin-like_sf"/>
</dbReference>
<keyword evidence="6 12" id="KW-0106">Calcium</keyword>
<keyword evidence="3" id="KW-0812">Transmembrane</keyword>
<evidence type="ECO:0000256" key="6">
    <source>
        <dbReference type="ARBA" id="ARBA00022837"/>
    </source>
</evidence>
<evidence type="ECO:0000313" key="14">
    <source>
        <dbReference type="Ensembl" id="ENSNMLP00000006111.1"/>
    </source>
</evidence>
<keyword evidence="11" id="KW-0325">Glycoprotein</keyword>
<dbReference type="SUPFAM" id="SSF49313">
    <property type="entry name" value="Cadherin-like"/>
    <property type="match status" value="2"/>
</dbReference>
<comment type="subcellular location">
    <subcellularLocation>
        <location evidence="1">Membrane</location>
        <topology evidence="1">Single-pass membrane protein</topology>
    </subcellularLocation>
</comment>
<protein>
    <recommendedName>
        <fullName evidence="13">Cadherin domain-containing protein</fullName>
    </recommendedName>
</protein>
<dbReference type="InterPro" id="IPR039808">
    <property type="entry name" value="Cadherin"/>
</dbReference>
<dbReference type="AlphaFoldDB" id="A0A8C6SG81"/>
<name>A0A8C6SG81_9GOBI</name>
<evidence type="ECO:0000256" key="2">
    <source>
        <dbReference type="ARBA" id="ARBA00022536"/>
    </source>
</evidence>
<dbReference type="GO" id="GO:0016342">
    <property type="term" value="C:catenin complex"/>
    <property type="evidence" value="ECO:0007669"/>
    <property type="project" value="TreeGrafter"/>
</dbReference>
<dbReference type="Gene3D" id="2.60.40.60">
    <property type="entry name" value="Cadherins"/>
    <property type="match status" value="2"/>
</dbReference>
<feature type="domain" description="Cadherin" evidence="13">
    <location>
        <begin position="22"/>
        <end position="131"/>
    </location>
</feature>
<evidence type="ECO:0000256" key="7">
    <source>
        <dbReference type="ARBA" id="ARBA00022889"/>
    </source>
</evidence>
<evidence type="ECO:0000256" key="4">
    <source>
        <dbReference type="ARBA" id="ARBA00022729"/>
    </source>
</evidence>
<evidence type="ECO:0000256" key="11">
    <source>
        <dbReference type="ARBA" id="ARBA00023180"/>
    </source>
</evidence>
<dbReference type="FunFam" id="2.60.40.60:FF:000013">
    <property type="entry name" value="Cadherin EGF LAG seven-pass G-type receptor"/>
    <property type="match status" value="1"/>
</dbReference>